<keyword evidence="4" id="KW-0460">Magnesium</keyword>
<dbReference type="InterPro" id="IPR003300">
    <property type="entry name" value="Viral_VD9"/>
</dbReference>
<evidence type="ECO:0000313" key="7">
    <source>
        <dbReference type="Proteomes" id="UP000121784"/>
    </source>
</evidence>
<keyword evidence="3" id="KW-0378">Hydrolase</keyword>
<comment type="cofactor">
    <cofactor evidence="1">
        <name>Mg(2+)</name>
        <dbReference type="ChEBI" id="CHEBI:18420"/>
    </cofactor>
</comment>
<gene>
    <name evidence="6" type="primary">103</name>
</gene>
<sequence>MSINFFDTPREFVLIERVDEVPQKKNIHVFAICVTSDNIPLVATRRVSFAFHGIMAKNKHFSTSQVVNISNELLKYMYNNELKEICVRLKNNKIDINNNFEEIILMGGKLDKSETIKECLYREIQEESDHMFSIKYIKDNFLKVTIVDKLFNKSYIGYCTICYIEENIKTILSKILYNVEVMGIKSLFDCKNNDKYNYLYFIYNTLINSK</sequence>
<dbReference type="EMBL" id="KM595078">
    <property type="protein sequence ID" value="AIT70718.1"/>
    <property type="molecule type" value="Genomic_DNA"/>
</dbReference>
<accession>A0A097IVU5</accession>
<dbReference type="GO" id="GO:0046872">
    <property type="term" value="F:metal ion binding"/>
    <property type="evidence" value="ECO:0007669"/>
    <property type="project" value="UniProtKB-KW"/>
</dbReference>
<dbReference type="Proteomes" id="UP000121784">
    <property type="component" value="Segment"/>
</dbReference>
<proteinExistence type="predicted"/>
<dbReference type="Gene3D" id="3.90.79.10">
    <property type="entry name" value="Nucleoside Triphosphate Pyrophosphohydrolase"/>
    <property type="match status" value="1"/>
</dbReference>
<evidence type="ECO:0000256" key="3">
    <source>
        <dbReference type="ARBA" id="ARBA00022801"/>
    </source>
</evidence>
<evidence type="ECO:0000313" key="6">
    <source>
        <dbReference type="EMBL" id="AIT70718.1"/>
    </source>
</evidence>
<evidence type="ECO:0000256" key="2">
    <source>
        <dbReference type="ARBA" id="ARBA00022723"/>
    </source>
</evidence>
<evidence type="ECO:0000256" key="5">
    <source>
        <dbReference type="ARBA" id="ARBA00023211"/>
    </source>
</evidence>
<protein>
    <submittedName>
        <fullName evidence="6">Decapping enzyme</fullName>
    </submittedName>
</protein>
<evidence type="ECO:0000256" key="4">
    <source>
        <dbReference type="ARBA" id="ARBA00022842"/>
    </source>
</evidence>
<dbReference type="InterPro" id="IPR015797">
    <property type="entry name" value="NUDIX_hydrolase-like_dom_sf"/>
</dbReference>
<name>A0A097IVU5_9POXV</name>
<organism evidence="6 7">
    <name type="scientific">Cotia virus</name>
    <dbReference type="NCBI Taxonomy" id="39444"/>
    <lineage>
        <taxon>Viruses</taxon>
        <taxon>Varidnaviria</taxon>
        <taxon>Bamfordvirae</taxon>
        <taxon>Nucleocytoviricota</taxon>
        <taxon>Pokkesviricetes</taxon>
        <taxon>Chitovirales</taxon>
        <taxon>Poxviridae</taxon>
        <taxon>Chordopoxvirinae</taxon>
        <taxon>Oryzopoxvirus</taxon>
        <taxon>Oryzopoxvirus cotia</taxon>
    </lineage>
</organism>
<reference evidence="6 7" key="1">
    <citation type="submission" date="2014-09" db="EMBL/GenBank/DDBJ databases">
        <title>Complete Genome Sequence of the Embu Virus Strain SPAn 880.</title>
        <authorList>
            <person name="Ibrahim M.S."/>
            <person name="Antwerpen M.H."/>
            <person name="Georgi E."/>
            <person name="Vette P."/>
            <person name="Zoeller G."/>
            <person name="Meyer H."/>
        </authorList>
    </citation>
    <scope>NUCLEOTIDE SEQUENCE [LARGE SCALE GENOMIC DNA]</scope>
    <source>
        <strain evidence="6">SPAn880</strain>
    </source>
</reference>
<keyword evidence="5" id="KW-0464">Manganese</keyword>
<keyword evidence="2" id="KW-0479">Metal-binding</keyword>
<evidence type="ECO:0000256" key="1">
    <source>
        <dbReference type="ARBA" id="ARBA00001946"/>
    </source>
</evidence>
<dbReference type="PRINTS" id="PR01363">
    <property type="entry name" value="VD09PROTEIN"/>
</dbReference>
<dbReference type="SUPFAM" id="SSF55811">
    <property type="entry name" value="Nudix"/>
    <property type="match status" value="1"/>
</dbReference>
<dbReference type="GO" id="GO:0016787">
    <property type="term" value="F:hydrolase activity"/>
    <property type="evidence" value="ECO:0007669"/>
    <property type="project" value="UniProtKB-KW"/>
</dbReference>